<dbReference type="PANTHER" id="PTHR37542">
    <property type="entry name" value="HELO DOMAIN-CONTAINING PROTEIN-RELATED"/>
    <property type="match status" value="1"/>
</dbReference>
<proteinExistence type="predicted"/>
<dbReference type="InterPro" id="IPR011009">
    <property type="entry name" value="Kinase-like_dom_sf"/>
</dbReference>
<dbReference type="EMBL" id="ML991813">
    <property type="protein sequence ID" value="KAF2232671.1"/>
    <property type="molecule type" value="Genomic_DNA"/>
</dbReference>
<evidence type="ECO:0000313" key="1">
    <source>
        <dbReference type="EMBL" id="KAF2232671.1"/>
    </source>
</evidence>
<sequence>MSEAKPAPTYSYDDFSIEPRYSFKEGRATLAKFYKLSEPRIVLIEWRDASTTDRNELTKLAAIMYGKRPIDVRVPYSYGLVMPSSRSQGRYGLILEPPAHIREFEEPKLEEGLVRYRMPITLSRMLLRTDGSKDIMELGTRFRLAKALVESVHTMHTCGWVHKNIRSESIIFFPPLSSTGSGPPKELPRQYDFDRPLLTGMDRARTDEPAERPDYNYDDEDYRANDIVLDIYQHPDKQIGLWQSLETFRSLDDSPQQFRDRILGEAAHLKGTAGAIYCNAVQECLRVDSAKCEAENQKRLCWKIAAEMDKCVA</sequence>
<organism evidence="1 2">
    <name type="scientific">Viridothelium virens</name>
    <name type="common">Speckled blister lichen</name>
    <name type="synonym">Trypethelium virens</name>
    <dbReference type="NCBI Taxonomy" id="1048519"/>
    <lineage>
        <taxon>Eukaryota</taxon>
        <taxon>Fungi</taxon>
        <taxon>Dikarya</taxon>
        <taxon>Ascomycota</taxon>
        <taxon>Pezizomycotina</taxon>
        <taxon>Dothideomycetes</taxon>
        <taxon>Dothideomycetes incertae sedis</taxon>
        <taxon>Trypetheliales</taxon>
        <taxon>Trypetheliaceae</taxon>
        <taxon>Viridothelium</taxon>
    </lineage>
</organism>
<keyword evidence="2" id="KW-1185">Reference proteome</keyword>
<reference evidence="1" key="1">
    <citation type="journal article" date="2020" name="Stud. Mycol.">
        <title>101 Dothideomycetes genomes: a test case for predicting lifestyles and emergence of pathogens.</title>
        <authorList>
            <person name="Haridas S."/>
            <person name="Albert R."/>
            <person name="Binder M."/>
            <person name="Bloem J."/>
            <person name="Labutti K."/>
            <person name="Salamov A."/>
            <person name="Andreopoulos B."/>
            <person name="Baker S."/>
            <person name="Barry K."/>
            <person name="Bills G."/>
            <person name="Bluhm B."/>
            <person name="Cannon C."/>
            <person name="Castanera R."/>
            <person name="Culley D."/>
            <person name="Daum C."/>
            <person name="Ezra D."/>
            <person name="Gonzalez J."/>
            <person name="Henrissat B."/>
            <person name="Kuo A."/>
            <person name="Liang C."/>
            <person name="Lipzen A."/>
            <person name="Lutzoni F."/>
            <person name="Magnuson J."/>
            <person name="Mondo S."/>
            <person name="Nolan M."/>
            <person name="Ohm R."/>
            <person name="Pangilinan J."/>
            <person name="Park H.-J."/>
            <person name="Ramirez L."/>
            <person name="Alfaro M."/>
            <person name="Sun H."/>
            <person name="Tritt A."/>
            <person name="Yoshinaga Y."/>
            <person name="Zwiers L.-H."/>
            <person name="Turgeon B."/>
            <person name="Goodwin S."/>
            <person name="Spatafora J."/>
            <person name="Crous P."/>
            <person name="Grigoriev I."/>
        </authorList>
    </citation>
    <scope>NUCLEOTIDE SEQUENCE</scope>
    <source>
        <strain evidence="1">Tuck. ex Michener</strain>
    </source>
</reference>
<accession>A0A6A6H470</accession>
<evidence type="ECO:0000313" key="2">
    <source>
        <dbReference type="Proteomes" id="UP000800092"/>
    </source>
</evidence>
<name>A0A6A6H470_VIRVR</name>
<dbReference type="Proteomes" id="UP000800092">
    <property type="component" value="Unassembled WGS sequence"/>
</dbReference>
<dbReference type="PANTHER" id="PTHR37542:SF3">
    <property type="entry name" value="PRION-INHIBITION AND PROPAGATION HELO DOMAIN-CONTAINING PROTEIN"/>
    <property type="match status" value="1"/>
</dbReference>
<evidence type="ECO:0008006" key="3">
    <source>
        <dbReference type="Google" id="ProtNLM"/>
    </source>
</evidence>
<dbReference type="AlphaFoldDB" id="A0A6A6H470"/>
<gene>
    <name evidence="1" type="ORF">EV356DRAFT_517224</name>
</gene>
<dbReference type="OrthoDB" id="3942465at2759"/>
<dbReference type="SUPFAM" id="SSF56112">
    <property type="entry name" value="Protein kinase-like (PK-like)"/>
    <property type="match status" value="1"/>
</dbReference>
<protein>
    <recommendedName>
        <fullName evidence="3">Protein kinase domain-containing protein</fullName>
    </recommendedName>
</protein>